<evidence type="ECO:0000256" key="9">
    <source>
        <dbReference type="SAM" id="MobiDB-lite"/>
    </source>
</evidence>
<dbReference type="InterPro" id="IPR027970">
    <property type="entry name" value="SPATA31-like"/>
</dbReference>
<dbReference type="PANTHER" id="PTHR21859:SF55">
    <property type="entry name" value="SPERMATOGENESIS-ASSOCIATED PROTEIN 31A1-RELATED"/>
    <property type="match status" value="1"/>
</dbReference>
<evidence type="ECO:0000259" key="11">
    <source>
        <dbReference type="Pfam" id="PF14650"/>
    </source>
</evidence>
<evidence type="ECO:0000256" key="6">
    <source>
        <dbReference type="ARBA" id="ARBA00023136"/>
    </source>
</evidence>
<reference evidence="13" key="1">
    <citation type="journal article" date="2019" name="bioRxiv">
        <title>Long live the king: chromosome-level assembly of the lion (Panthera leo) using linked-read, Hi-C, and long read data.</title>
        <authorList>
            <person name="Armstrong E.E."/>
            <person name="Taylor R.W."/>
            <person name="Miller D.E."/>
            <person name="Kaelin C."/>
            <person name="Barsh G."/>
            <person name="Hadly E.A."/>
            <person name="Petrov D."/>
        </authorList>
    </citation>
    <scope>NUCLEOTIDE SEQUENCE [LARGE SCALE GENOMIC DNA]</scope>
</reference>
<sequence length="508" mass="54521">MENILFALRSISAGWLSSSLPSWTTQTIFCFLCGLSFFLLLIFGFQTDPTSSAPRRKRRSSRKVRNLGPDPAERRIPSSFSTIVSTFLTYRNCLQELEGVRDLVSLLQSHLGRLSDQGGLHQLLGQEAPGAAGKAAPAGAHQPRGEPVRDAAPTRAPTASPAPLASTLSPTPTTSSVSVRSNSSLSAPWPPESCLPLGGFSPQPLALSPSPPRLPSPEASPPPRPDSTLALPQCNSMALPLDAVPRSPSPHTPWVASAIPAISGLGLSSCPISALSWWQAAAKAWRPSTSTRLESWQEPHSHQHPEASFWGGPGNREAEAGVLSFIGPDVQKLLEILITKKTELRFWKEKEKKEESDYRVSSLGSTFTSPRGGRDAVGYRSFRSMKGEPQQLLGPEQPPYPKISGDNLRLKCSQLFWGLPILHSESLVATVSVTGPPLESPSVVFNELSHALPSQIQAGVASRLSLEQPFSHPVAEPQALTPSLSQSQPPPPAQVEIQPSVELAQPQG</sequence>
<accession>A0A8C9DAQ6</accession>
<evidence type="ECO:0000256" key="5">
    <source>
        <dbReference type="ARBA" id="ARBA00022989"/>
    </source>
</evidence>
<dbReference type="InterPro" id="IPR039509">
    <property type="entry name" value="SPATA31"/>
</dbReference>
<keyword evidence="14" id="KW-1185">Reference proteome</keyword>
<evidence type="ECO:0000259" key="12">
    <source>
        <dbReference type="Pfam" id="PF15371"/>
    </source>
</evidence>
<feature type="compositionally biased region" description="Low complexity" evidence="9">
    <location>
        <begin position="128"/>
        <end position="140"/>
    </location>
</feature>
<feature type="compositionally biased region" description="Low complexity" evidence="9">
    <location>
        <begin position="477"/>
        <end position="487"/>
    </location>
</feature>
<feature type="transmembrane region" description="Helical" evidence="10">
    <location>
        <begin position="23"/>
        <end position="45"/>
    </location>
</feature>
<keyword evidence="4" id="KW-0744">Spermatogenesis</keyword>
<dbReference type="GO" id="GO:0007283">
    <property type="term" value="P:spermatogenesis"/>
    <property type="evidence" value="ECO:0007669"/>
    <property type="project" value="UniProtKB-KW"/>
</dbReference>
<evidence type="ECO:0000256" key="2">
    <source>
        <dbReference type="ARBA" id="ARBA00022692"/>
    </source>
</evidence>
<protein>
    <submittedName>
        <fullName evidence="13">Uncharacterized protein</fullName>
    </submittedName>
</protein>
<evidence type="ECO:0000313" key="13">
    <source>
        <dbReference type="Ensembl" id="ENSPLOP00000026646.1"/>
    </source>
</evidence>
<evidence type="ECO:0000256" key="3">
    <source>
        <dbReference type="ARBA" id="ARBA00022782"/>
    </source>
</evidence>
<comment type="function">
    <text evidence="8">May play a role in spermatogenesis.</text>
</comment>
<feature type="region of interest" description="Disordered" evidence="9">
    <location>
        <begin position="128"/>
        <end position="185"/>
    </location>
</feature>
<name>A0A8C9DAQ6_PANLE</name>
<dbReference type="Pfam" id="PF14650">
    <property type="entry name" value="FAM75"/>
    <property type="match status" value="1"/>
</dbReference>
<reference evidence="13" key="2">
    <citation type="submission" date="2025-08" db="UniProtKB">
        <authorList>
            <consortium name="Ensembl"/>
        </authorList>
    </citation>
    <scope>IDENTIFICATION</scope>
</reference>
<keyword evidence="5 10" id="KW-1133">Transmembrane helix</keyword>
<dbReference type="Ensembl" id="ENSPLOT00000029417.1">
    <property type="protein sequence ID" value="ENSPLOP00000026646.1"/>
    <property type="gene ID" value="ENSPLOG00000019547.1"/>
</dbReference>
<evidence type="ECO:0000256" key="4">
    <source>
        <dbReference type="ARBA" id="ARBA00022871"/>
    </source>
</evidence>
<evidence type="ECO:0000256" key="10">
    <source>
        <dbReference type="SAM" id="Phobius"/>
    </source>
</evidence>
<dbReference type="AlphaFoldDB" id="A0A8C9DAQ6"/>
<dbReference type="OMA" id="WPPESCL"/>
<evidence type="ECO:0000256" key="1">
    <source>
        <dbReference type="ARBA" id="ARBA00004167"/>
    </source>
</evidence>
<evidence type="ECO:0000313" key="14">
    <source>
        <dbReference type="Proteomes" id="UP000694399"/>
    </source>
</evidence>
<feature type="domain" description="SPATA31-like" evidence="12">
    <location>
        <begin position="89"/>
        <end position="163"/>
    </location>
</feature>
<feature type="region of interest" description="Disordered" evidence="9">
    <location>
        <begin position="471"/>
        <end position="508"/>
    </location>
</feature>
<keyword evidence="6 10" id="KW-0472">Membrane</keyword>
<dbReference type="Proteomes" id="UP000694399">
    <property type="component" value="Chromosome E1"/>
</dbReference>
<proteinExistence type="inferred from homology"/>
<dbReference type="GO" id="GO:0016020">
    <property type="term" value="C:membrane"/>
    <property type="evidence" value="ECO:0007669"/>
    <property type="project" value="UniProtKB-SubCell"/>
</dbReference>
<keyword evidence="3" id="KW-0221">Differentiation</keyword>
<dbReference type="PANTHER" id="PTHR21859">
    <property type="entry name" value="ACROSOME-SPECIFIC PROTEIN"/>
    <property type="match status" value="1"/>
</dbReference>
<feature type="compositionally biased region" description="Basic residues" evidence="9">
    <location>
        <begin position="54"/>
        <end position="65"/>
    </location>
</feature>
<comment type="similarity">
    <text evidence="7">Belongs to the SPATA31 family.</text>
</comment>
<dbReference type="GO" id="GO:0030154">
    <property type="term" value="P:cell differentiation"/>
    <property type="evidence" value="ECO:0007669"/>
    <property type="project" value="UniProtKB-KW"/>
</dbReference>
<feature type="region of interest" description="Disordered" evidence="9">
    <location>
        <begin position="198"/>
        <end position="231"/>
    </location>
</feature>
<evidence type="ECO:0000256" key="8">
    <source>
        <dbReference type="ARBA" id="ARBA00037695"/>
    </source>
</evidence>
<dbReference type="Pfam" id="PF15371">
    <property type="entry name" value="DUF4599"/>
    <property type="match status" value="1"/>
</dbReference>
<comment type="subcellular location">
    <subcellularLocation>
        <location evidence="1">Membrane</location>
        <topology evidence="1">Single-pass membrane protein</topology>
    </subcellularLocation>
</comment>
<feature type="domain" description="SPATA31" evidence="11">
    <location>
        <begin position="396"/>
        <end position="501"/>
    </location>
</feature>
<organism evidence="13 14">
    <name type="scientific">Panthera leo</name>
    <name type="common">Lion</name>
    <dbReference type="NCBI Taxonomy" id="9689"/>
    <lineage>
        <taxon>Eukaryota</taxon>
        <taxon>Metazoa</taxon>
        <taxon>Chordata</taxon>
        <taxon>Craniata</taxon>
        <taxon>Vertebrata</taxon>
        <taxon>Euteleostomi</taxon>
        <taxon>Mammalia</taxon>
        <taxon>Eutheria</taxon>
        <taxon>Laurasiatheria</taxon>
        <taxon>Carnivora</taxon>
        <taxon>Feliformia</taxon>
        <taxon>Felidae</taxon>
        <taxon>Pantherinae</taxon>
        <taxon>Panthera</taxon>
    </lineage>
</organism>
<evidence type="ECO:0000256" key="7">
    <source>
        <dbReference type="ARBA" id="ARBA00035009"/>
    </source>
</evidence>
<feature type="region of interest" description="Disordered" evidence="9">
    <location>
        <begin position="49"/>
        <end position="73"/>
    </location>
</feature>
<reference evidence="13" key="3">
    <citation type="submission" date="2025-09" db="UniProtKB">
        <authorList>
            <consortium name="Ensembl"/>
        </authorList>
    </citation>
    <scope>IDENTIFICATION</scope>
</reference>
<keyword evidence="2 10" id="KW-0812">Transmembrane</keyword>
<dbReference type="GeneTree" id="ENSGT00950000183043"/>
<feature type="compositionally biased region" description="Pro residues" evidence="9">
    <location>
        <begin position="209"/>
        <end position="225"/>
    </location>
</feature>
<feature type="compositionally biased region" description="Low complexity" evidence="9">
    <location>
        <begin position="150"/>
        <end position="185"/>
    </location>
</feature>